<evidence type="ECO:0000259" key="1">
    <source>
        <dbReference type="Pfam" id="PF21686"/>
    </source>
</evidence>
<dbReference type="EMBL" id="CP060412">
    <property type="protein sequence ID" value="QNK01013.1"/>
    <property type="molecule type" value="Genomic_DNA"/>
</dbReference>
<keyword evidence="3" id="KW-1185">Reference proteome</keyword>
<feature type="domain" description="DNA ligase D polymerase" evidence="1">
    <location>
        <begin position="17"/>
        <end position="270"/>
    </location>
</feature>
<dbReference type="Pfam" id="PF21686">
    <property type="entry name" value="LigD_Prim-Pol"/>
    <property type="match status" value="1"/>
</dbReference>
<dbReference type="AlphaFoldDB" id="A0A7G8Q2K5"/>
<dbReference type="PANTHER" id="PTHR42705">
    <property type="entry name" value="BIFUNCTIONAL NON-HOMOLOGOUS END JOINING PROTEIN LIGD"/>
    <property type="match status" value="1"/>
</dbReference>
<dbReference type="NCBIfam" id="TIGR02778">
    <property type="entry name" value="ligD_pol"/>
    <property type="match status" value="1"/>
</dbReference>
<name>A0A7G8Q2K5_9GAMM</name>
<evidence type="ECO:0000313" key="3">
    <source>
        <dbReference type="Proteomes" id="UP000515873"/>
    </source>
</evidence>
<dbReference type="KEGG" id="dtl:H8F01_18385"/>
<protein>
    <submittedName>
        <fullName evidence="2">DNA polymerase domain-containing protein</fullName>
    </submittedName>
</protein>
<dbReference type="Proteomes" id="UP000515873">
    <property type="component" value="Chromosome"/>
</dbReference>
<proteinExistence type="predicted"/>
<accession>A0A7G8Q2K5</accession>
<dbReference type="PANTHER" id="PTHR42705:SF2">
    <property type="entry name" value="BIFUNCTIONAL NON-HOMOLOGOUS END JOINING PROTEIN LIGD"/>
    <property type="match status" value="1"/>
</dbReference>
<evidence type="ECO:0000313" key="2">
    <source>
        <dbReference type="EMBL" id="QNK01013.1"/>
    </source>
</evidence>
<dbReference type="InterPro" id="IPR014145">
    <property type="entry name" value="LigD_pol_dom"/>
</dbReference>
<reference evidence="2 3" key="1">
    <citation type="submission" date="2020-08" db="EMBL/GenBank/DDBJ databases">
        <title>Dyella sp. G9 isolated from forest soil.</title>
        <authorList>
            <person name="Fu J."/>
            <person name="Qiu L."/>
        </authorList>
    </citation>
    <scope>NUCLEOTIDE SEQUENCE [LARGE SCALE GENOMIC DNA]</scope>
    <source>
        <strain evidence="2 3">G9</strain>
    </source>
</reference>
<dbReference type="Gene3D" id="3.90.920.10">
    <property type="entry name" value="DNA primase, PRIM domain"/>
    <property type="match status" value="1"/>
</dbReference>
<sequence>MAVSHPERVVFPDDGITKQDVADYYHAVMARFLPEVEGRPTSIFRFPEGLAKPGFFQKHPMPGLHDTGHVRLREESGQLDDYLCPGNASAIIELVQFGTIEFHPWAARADALEQPDYLVFDLDPGYGVPWRDVIEAARLIRDRLGKVSLRSFVRTTGGKGLHVLVPLHATCRWEDARHFSSAFAHSLADERPQAFTAKSAMEGRTGRIFIDYLRNTRGATSVASWSLRARAGAPVAVPLRWQDLGRCTSGHAFDIGSASRRMARLRSDPWEGFSTMRQGLETAMGHYPPMKT</sequence>
<dbReference type="InterPro" id="IPR052171">
    <property type="entry name" value="NHEJ_LigD"/>
</dbReference>
<organism evidence="2 3">
    <name type="scientific">Dyella telluris</name>
    <dbReference type="NCBI Taxonomy" id="2763498"/>
    <lineage>
        <taxon>Bacteria</taxon>
        <taxon>Pseudomonadati</taxon>
        <taxon>Pseudomonadota</taxon>
        <taxon>Gammaproteobacteria</taxon>
        <taxon>Lysobacterales</taxon>
        <taxon>Rhodanobacteraceae</taxon>
        <taxon>Dyella</taxon>
    </lineage>
</organism>
<gene>
    <name evidence="2" type="ORF">H8F01_18385</name>
</gene>